<evidence type="ECO:0000256" key="1">
    <source>
        <dbReference type="SAM" id="MobiDB-lite"/>
    </source>
</evidence>
<feature type="compositionally biased region" description="Basic and acidic residues" evidence="1">
    <location>
        <begin position="29"/>
        <end position="46"/>
    </location>
</feature>
<protein>
    <recommendedName>
        <fullName evidence="5">Mce-associated membrane protein</fullName>
    </recommendedName>
</protein>
<organism evidence="3 4">
    <name type="scientific">Nocardia lasii</name>
    <dbReference type="NCBI Taxonomy" id="1616107"/>
    <lineage>
        <taxon>Bacteria</taxon>
        <taxon>Bacillati</taxon>
        <taxon>Actinomycetota</taxon>
        <taxon>Actinomycetes</taxon>
        <taxon>Mycobacteriales</taxon>
        <taxon>Nocardiaceae</taxon>
        <taxon>Nocardia</taxon>
    </lineage>
</organism>
<proteinExistence type="predicted"/>
<evidence type="ECO:0000256" key="2">
    <source>
        <dbReference type="SAM" id="Phobius"/>
    </source>
</evidence>
<keyword evidence="2" id="KW-0472">Membrane</keyword>
<comment type="caution">
    <text evidence="3">The sequence shown here is derived from an EMBL/GenBank/DDBJ whole genome shotgun (WGS) entry which is preliminary data.</text>
</comment>
<dbReference type="Proteomes" id="UP001596223">
    <property type="component" value="Unassembled WGS sequence"/>
</dbReference>
<evidence type="ECO:0000313" key="4">
    <source>
        <dbReference type="Proteomes" id="UP001596223"/>
    </source>
</evidence>
<keyword evidence="2" id="KW-1133">Transmembrane helix</keyword>
<name>A0ABW1JQA7_9NOCA</name>
<keyword evidence="2" id="KW-0812">Transmembrane</keyword>
<feature type="region of interest" description="Disordered" evidence="1">
    <location>
        <begin position="1"/>
        <end position="71"/>
    </location>
</feature>
<sequence>MATDETASDSTPEEKPTDSTPDPATEAVDTEKTVKVDKSAPADDAKTVVVSKTADEPAAKPAAGETESKSDRGPWIAAAAAGVAAVALGTALAVFVVLWAQRGTQIDDAKDASAAACDFARASATFDANGDLDAFFAGVEERSTGEVQSNFRDGAAGLRAAMLEVGAKSTVEELECAPLSTGDDQAVVAATWIQFQSNKISAESRSMIFPVKITIDKIDGKWLVSKVDSPILDRLGVGANVGGVPTAPEGGAPAPTPGN</sequence>
<accession>A0ABW1JQA7</accession>
<evidence type="ECO:0000313" key="3">
    <source>
        <dbReference type="EMBL" id="MFC6011591.1"/>
    </source>
</evidence>
<feature type="transmembrane region" description="Helical" evidence="2">
    <location>
        <begin position="75"/>
        <end position="100"/>
    </location>
</feature>
<dbReference type="EMBL" id="JBHSQN010000005">
    <property type="protein sequence ID" value="MFC6011591.1"/>
    <property type="molecule type" value="Genomic_DNA"/>
</dbReference>
<gene>
    <name evidence="3" type="ORF">ACFP3H_11060</name>
</gene>
<reference evidence="4" key="1">
    <citation type="journal article" date="2019" name="Int. J. Syst. Evol. Microbiol.">
        <title>The Global Catalogue of Microorganisms (GCM) 10K type strain sequencing project: providing services to taxonomists for standard genome sequencing and annotation.</title>
        <authorList>
            <consortium name="The Broad Institute Genomics Platform"/>
            <consortium name="The Broad Institute Genome Sequencing Center for Infectious Disease"/>
            <person name="Wu L."/>
            <person name="Ma J."/>
        </authorList>
    </citation>
    <scope>NUCLEOTIDE SEQUENCE [LARGE SCALE GENOMIC DNA]</scope>
    <source>
        <strain evidence="4">CCUG 36956</strain>
    </source>
</reference>
<keyword evidence="4" id="KW-1185">Reference proteome</keyword>
<dbReference type="RefSeq" id="WP_378603535.1">
    <property type="nucleotide sequence ID" value="NZ_JBHSQN010000005.1"/>
</dbReference>
<evidence type="ECO:0008006" key="5">
    <source>
        <dbReference type="Google" id="ProtNLM"/>
    </source>
</evidence>